<reference evidence="2" key="1">
    <citation type="submission" date="2021-05" db="EMBL/GenBank/DDBJ databases">
        <authorList>
            <person name="Arsene-Ploetze F."/>
        </authorList>
    </citation>
    <scope>NUCLEOTIDE SEQUENCE</scope>
    <source>
        <strain evidence="2">DSM 42138</strain>
    </source>
</reference>
<dbReference type="AlphaFoldDB" id="A0A9W4DWJ2"/>
<feature type="region of interest" description="Disordered" evidence="1">
    <location>
        <begin position="208"/>
        <end position="263"/>
    </location>
</feature>
<keyword evidence="3" id="KW-1185">Reference proteome</keyword>
<name>A0A9W4DWJ2_9ACTN</name>
<organism evidence="2 3">
    <name type="scientific">Actinacidiphila cocklensis</name>
    <dbReference type="NCBI Taxonomy" id="887465"/>
    <lineage>
        <taxon>Bacteria</taxon>
        <taxon>Bacillati</taxon>
        <taxon>Actinomycetota</taxon>
        <taxon>Actinomycetes</taxon>
        <taxon>Kitasatosporales</taxon>
        <taxon>Streptomycetaceae</taxon>
        <taxon>Actinacidiphila</taxon>
    </lineage>
</organism>
<evidence type="ECO:0000313" key="3">
    <source>
        <dbReference type="Proteomes" id="UP001152519"/>
    </source>
</evidence>
<dbReference type="Proteomes" id="UP001152519">
    <property type="component" value="Unassembled WGS sequence"/>
</dbReference>
<accession>A0A9W4DWJ2</accession>
<dbReference type="InterPro" id="IPR014942">
    <property type="entry name" value="AbiEii"/>
</dbReference>
<feature type="compositionally biased region" description="Pro residues" evidence="1">
    <location>
        <begin position="240"/>
        <end position="257"/>
    </location>
</feature>
<comment type="caution">
    <text evidence="2">The sequence shown here is derived from an EMBL/GenBank/DDBJ whole genome shotgun (WGS) entry which is preliminary data.</text>
</comment>
<dbReference type="Pfam" id="PF08843">
    <property type="entry name" value="AbiEii"/>
    <property type="match status" value="1"/>
</dbReference>
<sequence length="263" mass="28552">MDEQHHRLIRIALDALADDYGYALAGGYAIQAHHIVQRVSEDVDLFAPFARARQEMPEATTRVATAYEAASYSVDVAQQVETYTRLTVTDPATGTRTKVELVAEFLHDSDLGPVLHPDDLAAGKTSALFSRTEVRDAIDVDGLIKAGYTRARLMELAAENDAGFDQRMFADSLARVQRYTDKQFAAYRLTPAEAGAIRQTFATWQHELAQPPSPGNEATDTHTSTANLHSPSTPAGPTSNPAPPTGDPPPPRLPHLGPPSRGR</sequence>
<evidence type="ECO:0000313" key="2">
    <source>
        <dbReference type="EMBL" id="CAG6395220.1"/>
    </source>
</evidence>
<evidence type="ECO:0000256" key="1">
    <source>
        <dbReference type="SAM" id="MobiDB-lite"/>
    </source>
</evidence>
<dbReference type="RefSeq" id="WP_251492227.1">
    <property type="nucleotide sequence ID" value="NZ_CAJSLV010000060.1"/>
</dbReference>
<proteinExistence type="predicted"/>
<dbReference type="EMBL" id="CAJSLV010000060">
    <property type="protein sequence ID" value="CAG6395220.1"/>
    <property type="molecule type" value="Genomic_DNA"/>
</dbReference>
<evidence type="ECO:0008006" key="4">
    <source>
        <dbReference type="Google" id="ProtNLM"/>
    </source>
</evidence>
<gene>
    <name evidence="2" type="ORF">SCOCK_300029</name>
</gene>
<feature type="compositionally biased region" description="Polar residues" evidence="1">
    <location>
        <begin position="216"/>
        <end position="236"/>
    </location>
</feature>
<protein>
    <recommendedName>
        <fullName evidence="4">Nucleotidyl transferase AbiEii toxin, Type IV TA system</fullName>
    </recommendedName>
</protein>